<gene>
    <name evidence="1" type="ORF">F6J89_27130</name>
</gene>
<reference evidence="1" key="1">
    <citation type="submission" date="2019-11" db="EMBL/GenBank/DDBJ databases">
        <title>Genomic insights into an expanded diversity of filamentous marine cyanobacteria reveals the extraordinary biosynthetic potential of Moorea and Okeania.</title>
        <authorList>
            <person name="Ferreira Leao T."/>
            <person name="Wang M."/>
            <person name="Moss N."/>
            <person name="Da Silva R."/>
            <person name="Sanders J."/>
            <person name="Nurk S."/>
            <person name="Gurevich A."/>
            <person name="Humphrey G."/>
            <person name="Reher R."/>
            <person name="Zhu Q."/>
            <person name="Belda-Ferre P."/>
            <person name="Glukhov E."/>
            <person name="Rex R."/>
            <person name="Dorrestein P.C."/>
            <person name="Knight R."/>
            <person name="Pevzner P."/>
            <person name="Gerwick W.H."/>
            <person name="Gerwick L."/>
        </authorList>
    </citation>
    <scope>NUCLEOTIDE SEQUENCE</scope>
    <source>
        <strain evidence="1">SIO1C4</strain>
    </source>
</reference>
<protein>
    <submittedName>
        <fullName evidence="1">Uncharacterized protein</fullName>
    </submittedName>
</protein>
<sequence>MATYTIEVLNNSGFPKSYVIFSALPKVTKSGEGFDVFTNAWVTFNSIGHNGFDMVTYDDSIDAYWGTIPEELAPGIIVGSGGFVPVDTTIEDGVSFNGSTPAGFSSVTPRVATSGSFQIKAESDFDASNGYVFGMAKPTNSPIPSPVATFTAEPNDTFEVIPVVKFFVSTGSFTQGEIIDVESFATTPAEIDFTGRAQTKAIVIQNSKGSFTVKYV</sequence>
<name>A0A6B3NHP7_9CYAN</name>
<accession>A0A6B3NHP7</accession>
<evidence type="ECO:0000313" key="1">
    <source>
        <dbReference type="EMBL" id="NER31193.1"/>
    </source>
</evidence>
<dbReference type="EMBL" id="JAAHFQ010000744">
    <property type="protein sequence ID" value="NER31193.1"/>
    <property type="molecule type" value="Genomic_DNA"/>
</dbReference>
<organism evidence="1">
    <name type="scientific">Symploca sp. SIO1C4</name>
    <dbReference type="NCBI Taxonomy" id="2607765"/>
    <lineage>
        <taxon>Bacteria</taxon>
        <taxon>Bacillati</taxon>
        <taxon>Cyanobacteriota</taxon>
        <taxon>Cyanophyceae</taxon>
        <taxon>Coleofasciculales</taxon>
        <taxon>Coleofasciculaceae</taxon>
        <taxon>Symploca</taxon>
    </lineage>
</organism>
<comment type="caution">
    <text evidence="1">The sequence shown here is derived from an EMBL/GenBank/DDBJ whole genome shotgun (WGS) entry which is preliminary data.</text>
</comment>
<proteinExistence type="predicted"/>
<dbReference type="AlphaFoldDB" id="A0A6B3NHP7"/>